<name>A0A091DVS8_FUKDA</name>
<sequence length="106" mass="12234">MIQTALKWSLDNVTTLRTVVHSKQASLSCNDQEEGYEATLVVRERIMEELTVQELAELQSAQQKALLEEEEKDGEKVGSYVIRSSVEKWNQCQDCFEKHTLVMTWL</sequence>
<reference evidence="1 2" key="1">
    <citation type="submission" date="2013-11" db="EMBL/GenBank/DDBJ databases">
        <title>The Damaraland mole rat (Fukomys damarensis) genome and evolution of African mole rats.</title>
        <authorList>
            <person name="Gladyshev V.N."/>
            <person name="Fang X."/>
        </authorList>
    </citation>
    <scope>NUCLEOTIDE SEQUENCE [LARGE SCALE GENOMIC DNA]</scope>
    <source>
        <tissue evidence="1">Liver</tissue>
    </source>
</reference>
<keyword evidence="2" id="KW-1185">Reference proteome</keyword>
<gene>
    <name evidence="1" type="ORF">H920_03956</name>
</gene>
<dbReference type="AlphaFoldDB" id="A0A091DVS8"/>
<evidence type="ECO:0000313" key="2">
    <source>
        <dbReference type="Proteomes" id="UP000028990"/>
    </source>
</evidence>
<evidence type="ECO:0000313" key="1">
    <source>
        <dbReference type="EMBL" id="KFO34588.1"/>
    </source>
</evidence>
<organism evidence="1 2">
    <name type="scientific">Fukomys damarensis</name>
    <name type="common">Damaraland mole rat</name>
    <name type="synonym">Cryptomys damarensis</name>
    <dbReference type="NCBI Taxonomy" id="885580"/>
    <lineage>
        <taxon>Eukaryota</taxon>
        <taxon>Metazoa</taxon>
        <taxon>Chordata</taxon>
        <taxon>Craniata</taxon>
        <taxon>Vertebrata</taxon>
        <taxon>Euteleostomi</taxon>
        <taxon>Mammalia</taxon>
        <taxon>Eutheria</taxon>
        <taxon>Euarchontoglires</taxon>
        <taxon>Glires</taxon>
        <taxon>Rodentia</taxon>
        <taxon>Hystricomorpha</taxon>
        <taxon>Bathyergidae</taxon>
        <taxon>Fukomys</taxon>
    </lineage>
</organism>
<dbReference type="EMBL" id="KN121930">
    <property type="protein sequence ID" value="KFO34588.1"/>
    <property type="molecule type" value="Genomic_DNA"/>
</dbReference>
<protein>
    <submittedName>
        <fullName evidence="1">Uncharacterized protein</fullName>
    </submittedName>
</protein>
<accession>A0A091DVS8</accession>
<dbReference type="Proteomes" id="UP000028990">
    <property type="component" value="Unassembled WGS sequence"/>
</dbReference>
<proteinExistence type="predicted"/>